<protein>
    <submittedName>
        <fullName evidence="1">Uncharacterized protein</fullName>
    </submittedName>
</protein>
<name>A0A8S1RNB6_9CILI</name>
<dbReference type="EMBL" id="CAJJDN010000243">
    <property type="protein sequence ID" value="CAD8129758.1"/>
    <property type="molecule type" value="Genomic_DNA"/>
</dbReference>
<sequence>MKIQLKQKIQDYQQRIILITKRRGIIQKDQLIEALQNYQDLVHLNRQYSLAFIRIVQNNIKLLGRAMRLQAIIMIN</sequence>
<dbReference type="AlphaFoldDB" id="A0A8S1RNB6"/>
<organism evidence="1 2">
    <name type="scientific">Paramecium sonneborni</name>
    <dbReference type="NCBI Taxonomy" id="65129"/>
    <lineage>
        <taxon>Eukaryota</taxon>
        <taxon>Sar</taxon>
        <taxon>Alveolata</taxon>
        <taxon>Ciliophora</taxon>
        <taxon>Intramacronucleata</taxon>
        <taxon>Oligohymenophorea</taxon>
        <taxon>Peniculida</taxon>
        <taxon>Parameciidae</taxon>
        <taxon>Paramecium</taxon>
    </lineage>
</organism>
<proteinExistence type="predicted"/>
<comment type="caution">
    <text evidence="1">The sequence shown here is derived from an EMBL/GenBank/DDBJ whole genome shotgun (WGS) entry which is preliminary data.</text>
</comment>
<keyword evidence="2" id="KW-1185">Reference proteome</keyword>
<reference evidence="1" key="1">
    <citation type="submission" date="2021-01" db="EMBL/GenBank/DDBJ databases">
        <authorList>
            <consortium name="Genoscope - CEA"/>
            <person name="William W."/>
        </authorList>
    </citation>
    <scope>NUCLEOTIDE SEQUENCE</scope>
</reference>
<evidence type="ECO:0000313" key="2">
    <source>
        <dbReference type="Proteomes" id="UP000692954"/>
    </source>
</evidence>
<evidence type="ECO:0000313" key="1">
    <source>
        <dbReference type="EMBL" id="CAD8129758.1"/>
    </source>
</evidence>
<gene>
    <name evidence="1" type="ORF">PSON_ATCC_30995.1.T2430008</name>
</gene>
<accession>A0A8S1RNB6</accession>
<dbReference type="Proteomes" id="UP000692954">
    <property type="component" value="Unassembled WGS sequence"/>
</dbReference>